<comment type="caution">
    <text evidence="2">The sequence shown here is derived from an EMBL/GenBank/DDBJ whole genome shotgun (WGS) entry which is preliminary data.</text>
</comment>
<feature type="region of interest" description="Disordered" evidence="1">
    <location>
        <begin position="1"/>
        <end position="112"/>
    </location>
</feature>
<protein>
    <submittedName>
        <fullName evidence="2">Uncharacterized protein</fullName>
    </submittedName>
</protein>
<name>A0A9P6VLX7_9HELO</name>
<dbReference type="EMBL" id="VNKQ01000007">
    <property type="protein sequence ID" value="KAG0650005.1"/>
    <property type="molecule type" value="Genomic_DNA"/>
</dbReference>
<reference evidence="2" key="1">
    <citation type="submission" date="2019-07" db="EMBL/GenBank/DDBJ databases">
        <title>Hyphodiscus hymeniophilus genome sequencing and assembly.</title>
        <authorList>
            <person name="Kramer G."/>
            <person name="Nodwell J."/>
        </authorList>
    </citation>
    <scope>NUCLEOTIDE SEQUENCE</scope>
    <source>
        <strain evidence="2">ATCC 34498</strain>
    </source>
</reference>
<feature type="compositionally biased region" description="Low complexity" evidence="1">
    <location>
        <begin position="85"/>
        <end position="101"/>
    </location>
</feature>
<evidence type="ECO:0000256" key="1">
    <source>
        <dbReference type="SAM" id="MobiDB-lite"/>
    </source>
</evidence>
<dbReference type="Proteomes" id="UP000785200">
    <property type="component" value="Unassembled WGS sequence"/>
</dbReference>
<evidence type="ECO:0000313" key="3">
    <source>
        <dbReference type="Proteomes" id="UP000785200"/>
    </source>
</evidence>
<feature type="compositionally biased region" description="Basic residues" evidence="1">
    <location>
        <begin position="226"/>
        <end position="238"/>
    </location>
</feature>
<accession>A0A9P6VLX7</accession>
<feature type="region of interest" description="Disordered" evidence="1">
    <location>
        <begin position="217"/>
        <end position="238"/>
    </location>
</feature>
<organism evidence="2 3">
    <name type="scientific">Hyphodiscus hymeniophilus</name>
    <dbReference type="NCBI Taxonomy" id="353542"/>
    <lineage>
        <taxon>Eukaryota</taxon>
        <taxon>Fungi</taxon>
        <taxon>Dikarya</taxon>
        <taxon>Ascomycota</taxon>
        <taxon>Pezizomycotina</taxon>
        <taxon>Leotiomycetes</taxon>
        <taxon>Helotiales</taxon>
        <taxon>Hyphodiscaceae</taxon>
        <taxon>Hyphodiscus</taxon>
    </lineage>
</organism>
<proteinExistence type="predicted"/>
<sequence length="282" mass="31370">MLVPWPARKRERDEDEGYGTSGFSEHRTKRRFANLPDRTSPKQHRQPSPFAMNSTIQPLPPTITPADSEAEDTPPTSAEPRSVFSPYSSSPTHTITPSSPSLDAMNTSQSTQMSDVGVYSDDMEMADSFHLSPGPFHTDPSTSISGRIPTPIHSSFAPYIRAEKATLHHEADFADDEARVDRFRRGRRLPSPISEGDTSPSIIVEGLSEMQMEYEGTTQELEKTTPSRKGHTRSKHSLRSWTGVGELGASGTKRTFSMGYRTDCEKCRNNVPGHFNHIITYD</sequence>
<evidence type="ECO:0000313" key="2">
    <source>
        <dbReference type="EMBL" id="KAG0650005.1"/>
    </source>
</evidence>
<dbReference type="OrthoDB" id="2446291at2759"/>
<gene>
    <name evidence="2" type="ORF">D0Z07_3737</name>
</gene>
<dbReference type="AlphaFoldDB" id="A0A9P6VLX7"/>
<keyword evidence="3" id="KW-1185">Reference proteome</keyword>